<dbReference type="InterPro" id="IPR036390">
    <property type="entry name" value="WH_DNA-bd_sf"/>
</dbReference>
<name>A0A915YBJ8_9BACT</name>
<dbReference type="RefSeq" id="WP_264791398.1">
    <property type="nucleotide sequence ID" value="NZ_AP026867.1"/>
</dbReference>
<reference evidence="5" key="1">
    <citation type="submission" date="2022-09" db="EMBL/GenBank/DDBJ databases">
        <title>Aureispira anguillicida sp. nov., isolated from Leptocephalus of Japanese eel Anguilla japonica.</title>
        <authorList>
            <person name="Yuasa K."/>
            <person name="Mekata T."/>
            <person name="Ikunari K."/>
        </authorList>
    </citation>
    <scope>NUCLEOTIDE SEQUENCE</scope>
    <source>
        <strain evidence="5">EL160426</strain>
    </source>
</reference>
<dbReference type="Proteomes" id="UP001060919">
    <property type="component" value="Chromosome"/>
</dbReference>
<dbReference type="PROSITE" id="PS00519">
    <property type="entry name" value="HTH_ASNC_1"/>
    <property type="match status" value="1"/>
</dbReference>
<protein>
    <submittedName>
        <fullName evidence="5">Lrp/AsnC family transcriptional regulator</fullName>
    </submittedName>
</protein>
<dbReference type="GO" id="GO:0005829">
    <property type="term" value="C:cytosol"/>
    <property type="evidence" value="ECO:0007669"/>
    <property type="project" value="TreeGrafter"/>
</dbReference>
<dbReference type="GO" id="GO:0043200">
    <property type="term" value="P:response to amino acid"/>
    <property type="evidence" value="ECO:0007669"/>
    <property type="project" value="TreeGrafter"/>
</dbReference>
<dbReference type="PANTHER" id="PTHR30154:SF34">
    <property type="entry name" value="TRANSCRIPTIONAL REGULATOR AZLB"/>
    <property type="match status" value="1"/>
</dbReference>
<dbReference type="SUPFAM" id="SSF54909">
    <property type="entry name" value="Dimeric alpha+beta barrel"/>
    <property type="match status" value="1"/>
</dbReference>
<dbReference type="AlphaFoldDB" id="A0A915YBJ8"/>
<dbReference type="InterPro" id="IPR011008">
    <property type="entry name" value="Dimeric_a/b-barrel"/>
</dbReference>
<evidence type="ECO:0000259" key="4">
    <source>
        <dbReference type="PROSITE" id="PS50956"/>
    </source>
</evidence>
<dbReference type="Gene3D" id="3.30.70.920">
    <property type="match status" value="1"/>
</dbReference>
<keyword evidence="3" id="KW-0804">Transcription</keyword>
<evidence type="ECO:0000313" key="6">
    <source>
        <dbReference type="Proteomes" id="UP001060919"/>
    </source>
</evidence>
<dbReference type="SUPFAM" id="SSF46785">
    <property type="entry name" value="Winged helix' DNA-binding domain"/>
    <property type="match status" value="1"/>
</dbReference>
<dbReference type="PRINTS" id="PR00033">
    <property type="entry name" value="HTHASNC"/>
</dbReference>
<dbReference type="GO" id="GO:0006355">
    <property type="term" value="P:regulation of DNA-templated transcription"/>
    <property type="evidence" value="ECO:0007669"/>
    <property type="project" value="UniProtKB-ARBA"/>
</dbReference>
<dbReference type="Pfam" id="PF01037">
    <property type="entry name" value="AsnC_trans_reg"/>
    <property type="match status" value="1"/>
</dbReference>
<dbReference type="CDD" id="cd00090">
    <property type="entry name" value="HTH_ARSR"/>
    <property type="match status" value="1"/>
</dbReference>
<dbReference type="InterPro" id="IPR011991">
    <property type="entry name" value="ArsR-like_HTH"/>
</dbReference>
<evidence type="ECO:0000256" key="3">
    <source>
        <dbReference type="ARBA" id="ARBA00023163"/>
    </source>
</evidence>
<accession>A0A915YBJ8</accession>
<evidence type="ECO:0000256" key="1">
    <source>
        <dbReference type="ARBA" id="ARBA00023015"/>
    </source>
</evidence>
<dbReference type="EMBL" id="AP026867">
    <property type="protein sequence ID" value="BDS10058.1"/>
    <property type="molecule type" value="Genomic_DNA"/>
</dbReference>
<proteinExistence type="predicted"/>
<dbReference type="GO" id="GO:0043565">
    <property type="term" value="F:sequence-specific DNA binding"/>
    <property type="evidence" value="ECO:0007669"/>
    <property type="project" value="InterPro"/>
</dbReference>
<feature type="domain" description="HTH asnC-type" evidence="4">
    <location>
        <begin position="8"/>
        <end position="69"/>
    </location>
</feature>
<dbReference type="InterPro" id="IPR019888">
    <property type="entry name" value="Tscrpt_reg_AsnC-like"/>
</dbReference>
<dbReference type="PANTHER" id="PTHR30154">
    <property type="entry name" value="LEUCINE-RESPONSIVE REGULATORY PROTEIN"/>
    <property type="match status" value="1"/>
</dbReference>
<gene>
    <name evidence="5" type="ORF">AsAng_0007630</name>
</gene>
<dbReference type="KEGG" id="aup:AsAng_0007630"/>
<sequence>MSGHNHKLDKIDLKILKILQANSKITNLDLSKKIGLSPAPTLERVKKLESSGIIKSYHAQVDPQVIGLSVKTFVLVSLAWQKENALENFIAKVAEIDEIVECYIITGEADFLMHLVCKDIPTYEQLLFKTLSKIEEIERLKTLMTLSTVKDSKVLPFDYDTVPFNGGN</sequence>
<dbReference type="Pfam" id="PF13412">
    <property type="entry name" value="HTH_24"/>
    <property type="match status" value="1"/>
</dbReference>
<evidence type="ECO:0000256" key="2">
    <source>
        <dbReference type="ARBA" id="ARBA00023125"/>
    </source>
</evidence>
<dbReference type="InterPro" id="IPR019887">
    <property type="entry name" value="Tscrpt_reg_AsnC/Lrp_C"/>
</dbReference>
<keyword evidence="1" id="KW-0805">Transcription regulation</keyword>
<dbReference type="InterPro" id="IPR019885">
    <property type="entry name" value="Tscrpt_reg_HTH_AsnC-type_CS"/>
</dbReference>
<dbReference type="InterPro" id="IPR036388">
    <property type="entry name" value="WH-like_DNA-bd_sf"/>
</dbReference>
<dbReference type="InterPro" id="IPR000485">
    <property type="entry name" value="AsnC-type_HTH_dom"/>
</dbReference>
<dbReference type="Gene3D" id="1.10.10.10">
    <property type="entry name" value="Winged helix-like DNA-binding domain superfamily/Winged helix DNA-binding domain"/>
    <property type="match status" value="1"/>
</dbReference>
<organism evidence="5 6">
    <name type="scientific">Aureispira anguillae</name>
    <dbReference type="NCBI Taxonomy" id="2864201"/>
    <lineage>
        <taxon>Bacteria</taxon>
        <taxon>Pseudomonadati</taxon>
        <taxon>Bacteroidota</taxon>
        <taxon>Saprospiria</taxon>
        <taxon>Saprospirales</taxon>
        <taxon>Saprospiraceae</taxon>
        <taxon>Aureispira</taxon>
    </lineage>
</organism>
<dbReference type="PROSITE" id="PS50956">
    <property type="entry name" value="HTH_ASNC_2"/>
    <property type="match status" value="1"/>
</dbReference>
<keyword evidence="2" id="KW-0238">DNA-binding</keyword>
<keyword evidence="6" id="KW-1185">Reference proteome</keyword>
<evidence type="ECO:0000313" key="5">
    <source>
        <dbReference type="EMBL" id="BDS10058.1"/>
    </source>
</evidence>
<dbReference type="SMART" id="SM00344">
    <property type="entry name" value="HTH_ASNC"/>
    <property type="match status" value="1"/>
</dbReference>